<keyword evidence="2" id="KW-1185">Reference proteome</keyword>
<dbReference type="EMBL" id="CAJVQC010057850">
    <property type="protein sequence ID" value="CAG8798034.1"/>
    <property type="molecule type" value="Genomic_DNA"/>
</dbReference>
<evidence type="ECO:0000313" key="2">
    <source>
        <dbReference type="Proteomes" id="UP000789920"/>
    </source>
</evidence>
<dbReference type="Proteomes" id="UP000789920">
    <property type="component" value="Unassembled WGS sequence"/>
</dbReference>
<name>A0ACA9RLL8_9GLOM</name>
<proteinExistence type="predicted"/>
<organism evidence="1 2">
    <name type="scientific">Racocetra persica</name>
    <dbReference type="NCBI Taxonomy" id="160502"/>
    <lineage>
        <taxon>Eukaryota</taxon>
        <taxon>Fungi</taxon>
        <taxon>Fungi incertae sedis</taxon>
        <taxon>Mucoromycota</taxon>
        <taxon>Glomeromycotina</taxon>
        <taxon>Glomeromycetes</taxon>
        <taxon>Diversisporales</taxon>
        <taxon>Gigasporaceae</taxon>
        <taxon>Racocetra</taxon>
    </lineage>
</organism>
<reference evidence="1" key="1">
    <citation type="submission" date="2021-06" db="EMBL/GenBank/DDBJ databases">
        <authorList>
            <person name="Kallberg Y."/>
            <person name="Tangrot J."/>
            <person name="Rosling A."/>
        </authorList>
    </citation>
    <scope>NUCLEOTIDE SEQUENCE</scope>
    <source>
        <strain evidence="1">MA461A</strain>
    </source>
</reference>
<feature type="non-terminal residue" evidence="1">
    <location>
        <position position="1"/>
    </location>
</feature>
<protein>
    <submittedName>
        <fullName evidence="1">35873_t:CDS:1</fullName>
    </submittedName>
</protein>
<sequence>CRLQKTRLGEFYLCLPMPLEIRGENQAPKWTKIEEGILALDPGVRTFSTGYSPSGLTIEWGKNDIGRIYRLCYALDKLQCKWSQKEVRHKKRYKLKRAARRIRKKIRNLIDETQRMVKRANRRIRSKTARAMLGWSHYRLKQRLINKTREYPWCKVIICDEHYTSKTCGNCGYLHNKLGSNKTFKCPQCQIEMEDRDINAARNILLRFLTLNRAKSSGSALGPTP</sequence>
<comment type="caution">
    <text evidence="1">The sequence shown here is derived from an EMBL/GenBank/DDBJ whole genome shotgun (WGS) entry which is preliminary data.</text>
</comment>
<evidence type="ECO:0000313" key="1">
    <source>
        <dbReference type="EMBL" id="CAG8798034.1"/>
    </source>
</evidence>
<accession>A0ACA9RLL8</accession>
<gene>
    <name evidence="1" type="ORF">RPERSI_LOCUS20457</name>
</gene>